<sequence>SAKKTIMLNGNYVKTYSSLIPSIAFKQNKLLEEEPYIRIALNKEPFNFDFMITAAEYYKEVLQDSSKGMYYYTMASKINIIICSII</sequence>
<comment type="caution">
    <text evidence="1">The sequence shown here is derived from an EMBL/GenBank/DDBJ whole genome shotgun (WGS) entry which is preliminary data.</text>
</comment>
<organism evidence="1">
    <name type="scientific">human gut metagenome</name>
    <dbReference type="NCBI Taxonomy" id="408170"/>
    <lineage>
        <taxon>unclassified sequences</taxon>
        <taxon>metagenomes</taxon>
        <taxon>organismal metagenomes</taxon>
    </lineage>
</organism>
<protein>
    <submittedName>
        <fullName evidence="1">Tetratricopeptide repeat protein</fullName>
    </submittedName>
</protein>
<accession>W1XHY6</accession>
<name>W1XHY6_9ZZZZ</name>
<reference evidence="1" key="1">
    <citation type="submission" date="2013-12" db="EMBL/GenBank/DDBJ databases">
        <title>A Varibaculum cambriense genome reconstructed from a premature infant gut community with otherwise low bacterial novelty that shifts toward anaerobic metabolism during the third week of life.</title>
        <authorList>
            <person name="Brown C.T."/>
            <person name="Sharon I."/>
            <person name="Thomas B.C."/>
            <person name="Castelle C.J."/>
            <person name="Morowitz M.J."/>
            <person name="Banfield J.F."/>
        </authorList>
    </citation>
    <scope>NUCLEOTIDE SEQUENCE</scope>
</reference>
<proteinExistence type="predicted"/>
<dbReference type="EMBL" id="AZMM01016354">
    <property type="protein sequence ID" value="ETJ29105.1"/>
    <property type="molecule type" value="Genomic_DNA"/>
</dbReference>
<dbReference type="AlphaFoldDB" id="W1XHY6"/>
<feature type="non-terminal residue" evidence="1">
    <location>
        <position position="1"/>
    </location>
</feature>
<evidence type="ECO:0000313" key="1">
    <source>
        <dbReference type="EMBL" id="ETJ29105.1"/>
    </source>
</evidence>
<gene>
    <name evidence="1" type="ORF">Q604_UNBC16354G0001</name>
</gene>